<evidence type="ECO:0000313" key="3">
    <source>
        <dbReference type="EnsemblMetazoa" id="ASIC005039-PA"/>
    </source>
</evidence>
<dbReference type="Proteomes" id="UP000030765">
    <property type="component" value="Unassembled WGS sequence"/>
</dbReference>
<dbReference type="EMBL" id="KE524854">
    <property type="protein sequence ID" value="KFB37727.1"/>
    <property type="molecule type" value="Genomic_DNA"/>
</dbReference>
<reference evidence="3" key="2">
    <citation type="submission" date="2020-05" db="UniProtKB">
        <authorList>
            <consortium name="EnsemblMetazoa"/>
        </authorList>
    </citation>
    <scope>IDENTIFICATION</scope>
</reference>
<accession>A0A084VID3</accession>
<evidence type="ECO:0000313" key="4">
    <source>
        <dbReference type="Proteomes" id="UP000030765"/>
    </source>
</evidence>
<dbReference type="AlphaFoldDB" id="A0A084VID3"/>
<dbReference type="VEuPathDB" id="VectorBase:ASIC005039"/>
<evidence type="ECO:0000256" key="1">
    <source>
        <dbReference type="SAM" id="MobiDB-lite"/>
    </source>
</evidence>
<protein>
    <submittedName>
        <fullName evidence="2 3">Uncharacterized protein</fullName>
    </submittedName>
</protein>
<dbReference type="EnsemblMetazoa" id="ASIC005039-RA">
    <property type="protein sequence ID" value="ASIC005039-PA"/>
    <property type="gene ID" value="ASIC005039"/>
</dbReference>
<reference evidence="2 4" key="1">
    <citation type="journal article" date="2014" name="BMC Genomics">
        <title>Genome sequence of Anopheles sinensis provides insight into genetics basis of mosquito competence for malaria parasites.</title>
        <authorList>
            <person name="Zhou D."/>
            <person name="Zhang D."/>
            <person name="Ding G."/>
            <person name="Shi L."/>
            <person name="Hou Q."/>
            <person name="Ye Y."/>
            <person name="Xu Y."/>
            <person name="Zhou H."/>
            <person name="Xiong C."/>
            <person name="Li S."/>
            <person name="Yu J."/>
            <person name="Hong S."/>
            <person name="Yu X."/>
            <person name="Zou P."/>
            <person name="Chen C."/>
            <person name="Chang X."/>
            <person name="Wang W."/>
            <person name="Lv Y."/>
            <person name="Sun Y."/>
            <person name="Ma L."/>
            <person name="Shen B."/>
            <person name="Zhu C."/>
        </authorList>
    </citation>
    <scope>NUCLEOTIDE SEQUENCE [LARGE SCALE GENOMIC DNA]</scope>
</reference>
<dbReference type="EMBL" id="ATLV01013349">
    <property type="status" value="NOT_ANNOTATED_CDS"/>
    <property type="molecule type" value="Genomic_DNA"/>
</dbReference>
<keyword evidence="4" id="KW-1185">Reference proteome</keyword>
<evidence type="ECO:0000313" key="2">
    <source>
        <dbReference type="EMBL" id="KFB37727.1"/>
    </source>
</evidence>
<sequence length="70" mass="7716">MRFPTVCNDAARMASTNHGDTKPAVHHGAKELDIVLAVIAWTFWPVLLSSGRERNDNGAPFSVTKERVPK</sequence>
<feature type="region of interest" description="Disordered" evidence="1">
    <location>
        <begin position="50"/>
        <end position="70"/>
    </location>
</feature>
<proteinExistence type="predicted"/>
<organism evidence="2">
    <name type="scientific">Anopheles sinensis</name>
    <name type="common">Mosquito</name>
    <dbReference type="NCBI Taxonomy" id="74873"/>
    <lineage>
        <taxon>Eukaryota</taxon>
        <taxon>Metazoa</taxon>
        <taxon>Ecdysozoa</taxon>
        <taxon>Arthropoda</taxon>
        <taxon>Hexapoda</taxon>
        <taxon>Insecta</taxon>
        <taxon>Pterygota</taxon>
        <taxon>Neoptera</taxon>
        <taxon>Endopterygota</taxon>
        <taxon>Diptera</taxon>
        <taxon>Nematocera</taxon>
        <taxon>Culicoidea</taxon>
        <taxon>Culicidae</taxon>
        <taxon>Anophelinae</taxon>
        <taxon>Anopheles</taxon>
    </lineage>
</organism>
<name>A0A084VID3_ANOSI</name>
<gene>
    <name evidence="2" type="ORF">ZHAS_00005039</name>
</gene>